<gene>
    <name evidence="2" type="ORF">KIPB_014611</name>
</gene>
<keyword evidence="3" id="KW-1185">Reference proteome</keyword>
<comment type="caution">
    <text evidence="2">The sequence shown here is derived from an EMBL/GenBank/DDBJ whole genome shotgun (WGS) entry which is preliminary data.</text>
</comment>
<evidence type="ECO:0000256" key="1">
    <source>
        <dbReference type="SAM" id="MobiDB-lite"/>
    </source>
</evidence>
<feature type="non-terminal residue" evidence="2">
    <location>
        <position position="1"/>
    </location>
</feature>
<reference evidence="2 3" key="1">
    <citation type="journal article" date="2018" name="PLoS ONE">
        <title>The draft genome of Kipferlia bialata reveals reductive genome evolution in fornicate parasites.</title>
        <authorList>
            <person name="Tanifuji G."/>
            <person name="Takabayashi S."/>
            <person name="Kume K."/>
            <person name="Takagi M."/>
            <person name="Nakayama T."/>
            <person name="Kamikawa R."/>
            <person name="Inagaki Y."/>
            <person name="Hashimoto T."/>
        </authorList>
    </citation>
    <scope>NUCLEOTIDE SEQUENCE [LARGE SCALE GENOMIC DNA]</scope>
    <source>
        <strain evidence="2">NY0173</strain>
    </source>
</reference>
<evidence type="ECO:0000313" key="2">
    <source>
        <dbReference type="EMBL" id="GIQ91382.1"/>
    </source>
</evidence>
<dbReference type="Proteomes" id="UP000265618">
    <property type="component" value="Unassembled WGS sequence"/>
</dbReference>
<sequence length="78" mass="8509">MRARQREDSLVSAPIAEPEEDMDDIPDGIAIKGRRKKKKGTKGKAKTNQPVARVKGKGGSHLICPRCKVSFATAFMLS</sequence>
<feature type="region of interest" description="Disordered" evidence="1">
    <location>
        <begin position="1"/>
        <end position="60"/>
    </location>
</feature>
<accession>A0A9K3DA33</accession>
<proteinExistence type="predicted"/>
<name>A0A9K3DA33_9EUKA</name>
<feature type="compositionally biased region" description="Acidic residues" evidence="1">
    <location>
        <begin position="17"/>
        <end position="26"/>
    </location>
</feature>
<dbReference type="AlphaFoldDB" id="A0A9K3DA33"/>
<feature type="compositionally biased region" description="Basic residues" evidence="1">
    <location>
        <begin position="32"/>
        <end position="45"/>
    </location>
</feature>
<dbReference type="EMBL" id="BDIP01007616">
    <property type="protein sequence ID" value="GIQ91382.1"/>
    <property type="molecule type" value="Genomic_DNA"/>
</dbReference>
<organism evidence="2 3">
    <name type="scientific">Kipferlia bialata</name>
    <dbReference type="NCBI Taxonomy" id="797122"/>
    <lineage>
        <taxon>Eukaryota</taxon>
        <taxon>Metamonada</taxon>
        <taxon>Carpediemonas-like organisms</taxon>
        <taxon>Kipferlia</taxon>
    </lineage>
</organism>
<evidence type="ECO:0000313" key="3">
    <source>
        <dbReference type="Proteomes" id="UP000265618"/>
    </source>
</evidence>
<protein>
    <submittedName>
        <fullName evidence="2">Uncharacterized protein</fullName>
    </submittedName>
</protein>